<protein>
    <submittedName>
        <fullName evidence="1">Uncharacterized protein</fullName>
    </submittedName>
</protein>
<proteinExistence type="predicted"/>
<dbReference type="EMBL" id="JAVFWL010000004">
    <property type="protein sequence ID" value="KAK6752857.1"/>
    <property type="molecule type" value="Genomic_DNA"/>
</dbReference>
<gene>
    <name evidence="1" type="primary">Necator_chrIV.g17246</name>
    <name evidence="1" type="ORF">RB195_003948</name>
</gene>
<comment type="caution">
    <text evidence="1">The sequence shown here is derived from an EMBL/GenBank/DDBJ whole genome shotgun (WGS) entry which is preliminary data.</text>
</comment>
<dbReference type="Proteomes" id="UP001303046">
    <property type="component" value="Unassembled WGS sequence"/>
</dbReference>
<keyword evidence="2" id="KW-1185">Reference proteome</keyword>
<sequence>MLFTHALLDEDAGTRQTTTPEPELKFEKLMFTLWRANTITLAIVRRETWHAKSVRGPAVTARICIAFLNNAVWAQFDLAFDLLSKEDVLVPQTQ</sequence>
<reference evidence="1 2" key="1">
    <citation type="submission" date="2023-08" db="EMBL/GenBank/DDBJ databases">
        <title>A Necator americanus chromosomal reference genome.</title>
        <authorList>
            <person name="Ilik V."/>
            <person name="Petrzelkova K.J."/>
            <person name="Pardy F."/>
            <person name="Fuh T."/>
            <person name="Niatou-Singa F.S."/>
            <person name="Gouil Q."/>
            <person name="Baker L."/>
            <person name="Ritchie M.E."/>
            <person name="Jex A.R."/>
            <person name="Gazzola D."/>
            <person name="Li H."/>
            <person name="Toshio Fujiwara R."/>
            <person name="Zhan B."/>
            <person name="Aroian R.V."/>
            <person name="Pafco B."/>
            <person name="Schwarz E.M."/>
        </authorList>
    </citation>
    <scope>NUCLEOTIDE SEQUENCE [LARGE SCALE GENOMIC DNA]</scope>
    <source>
        <strain evidence="1 2">Aroian</strain>
        <tissue evidence="1">Whole animal</tissue>
    </source>
</reference>
<evidence type="ECO:0000313" key="2">
    <source>
        <dbReference type="Proteomes" id="UP001303046"/>
    </source>
</evidence>
<accession>A0ABR1DQZ3</accession>
<organism evidence="1 2">
    <name type="scientific">Necator americanus</name>
    <name type="common">Human hookworm</name>
    <dbReference type="NCBI Taxonomy" id="51031"/>
    <lineage>
        <taxon>Eukaryota</taxon>
        <taxon>Metazoa</taxon>
        <taxon>Ecdysozoa</taxon>
        <taxon>Nematoda</taxon>
        <taxon>Chromadorea</taxon>
        <taxon>Rhabditida</taxon>
        <taxon>Rhabditina</taxon>
        <taxon>Rhabditomorpha</taxon>
        <taxon>Strongyloidea</taxon>
        <taxon>Ancylostomatidae</taxon>
        <taxon>Bunostominae</taxon>
        <taxon>Necator</taxon>
    </lineage>
</organism>
<evidence type="ECO:0000313" key="1">
    <source>
        <dbReference type="EMBL" id="KAK6752857.1"/>
    </source>
</evidence>
<name>A0ABR1DQZ3_NECAM</name>